<protein>
    <submittedName>
        <fullName evidence="1">Uncharacterized protein</fullName>
    </submittedName>
</protein>
<dbReference type="Proteomes" id="UP000607653">
    <property type="component" value="Unassembled WGS sequence"/>
</dbReference>
<comment type="caution">
    <text evidence="1">The sequence shown here is derived from an EMBL/GenBank/DDBJ whole genome shotgun (WGS) entry which is preliminary data.</text>
</comment>
<evidence type="ECO:0000313" key="2">
    <source>
        <dbReference type="Proteomes" id="UP000607653"/>
    </source>
</evidence>
<accession>A0A822ZBJ7</accession>
<dbReference type="EMBL" id="DUZY01000005">
    <property type="protein sequence ID" value="DAD40416.1"/>
    <property type="molecule type" value="Genomic_DNA"/>
</dbReference>
<reference evidence="1 2" key="1">
    <citation type="journal article" date="2020" name="Mol. Biol. Evol.">
        <title>Distinct Expression and Methylation Patterns for Genes with Different Fates following a Single Whole-Genome Duplication in Flowering Plants.</title>
        <authorList>
            <person name="Shi T."/>
            <person name="Rahmani R.S."/>
            <person name="Gugger P.F."/>
            <person name="Wang M."/>
            <person name="Li H."/>
            <person name="Zhang Y."/>
            <person name="Li Z."/>
            <person name="Wang Q."/>
            <person name="Van de Peer Y."/>
            <person name="Marchal K."/>
            <person name="Chen J."/>
        </authorList>
    </citation>
    <scope>NUCLEOTIDE SEQUENCE [LARGE SCALE GENOMIC DNA]</scope>
    <source>
        <tissue evidence="1">Leaf</tissue>
    </source>
</reference>
<name>A0A822ZBJ7_NELNU</name>
<evidence type="ECO:0000313" key="1">
    <source>
        <dbReference type="EMBL" id="DAD40416.1"/>
    </source>
</evidence>
<gene>
    <name evidence="1" type="ORF">HUJ06_014739</name>
</gene>
<dbReference type="AlphaFoldDB" id="A0A822ZBJ7"/>
<proteinExistence type="predicted"/>
<keyword evidence="2" id="KW-1185">Reference proteome</keyword>
<organism evidence="1 2">
    <name type="scientific">Nelumbo nucifera</name>
    <name type="common">Sacred lotus</name>
    <dbReference type="NCBI Taxonomy" id="4432"/>
    <lineage>
        <taxon>Eukaryota</taxon>
        <taxon>Viridiplantae</taxon>
        <taxon>Streptophyta</taxon>
        <taxon>Embryophyta</taxon>
        <taxon>Tracheophyta</taxon>
        <taxon>Spermatophyta</taxon>
        <taxon>Magnoliopsida</taxon>
        <taxon>Proteales</taxon>
        <taxon>Nelumbonaceae</taxon>
        <taxon>Nelumbo</taxon>
    </lineage>
</organism>
<sequence>MKYHDEARWIHGFGKKEIVSVPAPFLWSGERPTRQIGRISSGMTRSYTNSFYSLGPQGWSEDDQLCKRPFGFLSFPILIYLVRLSPFQRGNSKL</sequence>